<feature type="region of interest" description="Disordered" evidence="1">
    <location>
        <begin position="112"/>
        <end position="269"/>
    </location>
</feature>
<sequence length="278" mass="31335">MPTSWVLEGRQKNSCSKLKNLTHFSLHIDGFCVFHDLDCHLPPSLTCVSISVSLPAIGARRSLSSLMDLVKRLANVNAYPDLEELHLQDEMESREDDAEDSDSCSNDSFFVESDEVVSEEEEDELDLLEQQLESETDRRHDRYVKKKSRMLSDSSEEGERHSFDDEDGIDLENITDYEDDEEEEQQNPLIDDEAEEVDSDEETEESIGTESDGEDVEHSSDPGMLDGEAEEVESGMESEDGSDTEPEGEDAAFSSDEEMLVSFDYSNQQTLPGALLFY</sequence>
<evidence type="ECO:0000313" key="3">
    <source>
        <dbReference type="Proteomes" id="UP000230423"/>
    </source>
</evidence>
<proteinExistence type="predicted"/>
<dbReference type="Proteomes" id="UP000230423">
    <property type="component" value="Unassembled WGS sequence"/>
</dbReference>
<accession>A0A2G9U484</accession>
<dbReference type="EMBL" id="KZ349313">
    <property type="protein sequence ID" value="PIO65086.1"/>
    <property type="molecule type" value="Genomic_DNA"/>
</dbReference>
<dbReference type="OrthoDB" id="5840759at2759"/>
<evidence type="ECO:0000256" key="1">
    <source>
        <dbReference type="SAM" id="MobiDB-lite"/>
    </source>
</evidence>
<protein>
    <submittedName>
        <fullName evidence="2">Uncharacterized protein</fullName>
    </submittedName>
</protein>
<organism evidence="2 3">
    <name type="scientific">Teladorsagia circumcincta</name>
    <name type="common">Brown stomach worm</name>
    <name type="synonym">Ostertagia circumcincta</name>
    <dbReference type="NCBI Taxonomy" id="45464"/>
    <lineage>
        <taxon>Eukaryota</taxon>
        <taxon>Metazoa</taxon>
        <taxon>Ecdysozoa</taxon>
        <taxon>Nematoda</taxon>
        <taxon>Chromadorea</taxon>
        <taxon>Rhabditida</taxon>
        <taxon>Rhabditina</taxon>
        <taxon>Rhabditomorpha</taxon>
        <taxon>Strongyloidea</taxon>
        <taxon>Trichostrongylidae</taxon>
        <taxon>Teladorsagia</taxon>
    </lineage>
</organism>
<feature type="compositionally biased region" description="Acidic residues" evidence="1">
    <location>
        <begin position="227"/>
        <end position="259"/>
    </location>
</feature>
<feature type="compositionally biased region" description="Acidic residues" evidence="1">
    <location>
        <begin position="164"/>
        <end position="215"/>
    </location>
</feature>
<gene>
    <name evidence="2" type="ORF">TELCIR_13261</name>
</gene>
<dbReference type="AlphaFoldDB" id="A0A2G9U484"/>
<name>A0A2G9U484_TELCI</name>
<feature type="compositionally biased region" description="Acidic residues" evidence="1">
    <location>
        <begin position="112"/>
        <end position="127"/>
    </location>
</feature>
<evidence type="ECO:0000313" key="2">
    <source>
        <dbReference type="EMBL" id="PIO65086.1"/>
    </source>
</evidence>
<reference evidence="2 3" key="1">
    <citation type="submission" date="2015-09" db="EMBL/GenBank/DDBJ databases">
        <title>Draft genome of the parasitic nematode Teladorsagia circumcincta isolate WARC Sus (inbred).</title>
        <authorList>
            <person name="Mitreva M."/>
        </authorList>
    </citation>
    <scope>NUCLEOTIDE SEQUENCE [LARGE SCALE GENOMIC DNA]</scope>
    <source>
        <strain evidence="2 3">S</strain>
    </source>
</reference>
<keyword evidence="3" id="KW-1185">Reference proteome</keyword>